<feature type="transmembrane region" description="Helical" evidence="5">
    <location>
        <begin position="375"/>
        <end position="399"/>
    </location>
</feature>
<keyword evidence="7" id="KW-1185">Reference proteome</keyword>
<evidence type="ECO:0000256" key="5">
    <source>
        <dbReference type="SAM" id="Phobius"/>
    </source>
</evidence>
<keyword evidence="4 5" id="KW-0472">Membrane</keyword>
<feature type="transmembrane region" description="Helical" evidence="5">
    <location>
        <begin position="436"/>
        <end position="454"/>
    </location>
</feature>
<dbReference type="RefSeq" id="WP_406769290.1">
    <property type="nucleotide sequence ID" value="NZ_JBJHZZ010000003.1"/>
</dbReference>
<comment type="subcellular location">
    <subcellularLocation>
        <location evidence="1">Membrane</location>
        <topology evidence="1">Multi-pass membrane protein</topology>
    </subcellularLocation>
</comment>
<proteinExistence type="predicted"/>
<feature type="transmembrane region" description="Helical" evidence="5">
    <location>
        <begin position="173"/>
        <end position="195"/>
    </location>
</feature>
<reference evidence="6 7" key="1">
    <citation type="submission" date="2024-11" db="EMBL/GenBank/DDBJ databases">
        <authorList>
            <person name="Heng Y.C."/>
            <person name="Lim A.C.H."/>
            <person name="Lee J.K.Y."/>
            <person name="Kittelmann S."/>
        </authorList>
    </citation>
    <scope>NUCLEOTIDE SEQUENCE [LARGE SCALE GENOMIC DNA]</scope>
    <source>
        <strain evidence="6 7">WILCCON 0185</strain>
    </source>
</reference>
<protein>
    <submittedName>
        <fullName evidence="6">APC family permease</fullName>
    </submittedName>
</protein>
<evidence type="ECO:0000256" key="3">
    <source>
        <dbReference type="ARBA" id="ARBA00022989"/>
    </source>
</evidence>
<dbReference type="PANTHER" id="PTHR47704:SF1">
    <property type="entry name" value="POTASSIUM TRANSPORTER KIMA"/>
    <property type="match status" value="1"/>
</dbReference>
<sequence length="615" mass="68307">MFSKLKKLLIGKSLTTDQLKHEKFSVLWGLPVLSSDAISSVAYAGEEILWVLIPVIGVMSYKYMFYAALCIVFLLFLLVFSYRQTIDNYPLGGGSYIVSKDNLGTIPSLTAAAALCIDYILTVAVSTCAGTAAITSALPFLLNYKVIITLIIITFLTIGNLRGLRDSAKLFGVPTYLFMVTVAVLIITGVIRHFILNYNPAPIIPIEPVNPLNSITLVLFLRAFASGCTALTGVEAVSDGIPNFKAPAQKHAKIVLGLLAVTVLFIFGGLSYLSTIYHAVPSEKYTVIAQIGWQVFGNNNIMFYALQATTALILIMAANTAFADFPLLLSFISRDGFAPKQFTKRGNRLSFSNGIIMLYTAAAILIILFKGDTHLLMPLYAVGVFISFTLSQTGMFTKWIKGKQSGWRHKAFINGLGALVTFVTVVIIGVTKFVHGAWLVFILIPTFVIVMLRIRRHYGKVAEQLKLPLNIRPKDITPSEDKQHVVILVDTLNRSFLKALNYAKTISSNIVAFHVSVDTDATEKLKKKWEDYNVGVPLVIKRSPYRDIYEPLVNFIDSEEHDSKPGDIVTVVLTQFVITKWWHNVLHNQTSLFIKNMLYKKRNIVVVTVPYIIEE</sequence>
<feature type="transmembrane region" description="Helical" evidence="5">
    <location>
        <begin position="350"/>
        <end position="369"/>
    </location>
</feature>
<dbReference type="InterPro" id="IPR002293">
    <property type="entry name" value="AA/rel_permease1"/>
</dbReference>
<organism evidence="6 7">
    <name type="scientific">Candidatus Clostridium stratigraminis</name>
    <dbReference type="NCBI Taxonomy" id="3381661"/>
    <lineage>
        <taxon>Bacteria</taxon>
        <taxon>Bacillati</taxon>
        <taxon>Bacillota</taxon>
        <taxon>Clostridia</taxon>
        <taxon>Eubacteriales</taxon>
        <taxon>Clostridiaceae</taxon>
        <taxon>Clostridium</taxon>
    </lineage>
</organism>
<dbReference type="Pfam" id="PF13520">
    <property type="entry name" value="AA_permease_2"/>
    <property type="match status" value="1"/>
</dbReference>
<feature type="transmembrane region" description="Helical" evidence="5">
    <location>
        <begin position="254"/>
        <end position="273"/>
    </location>
</feature>
<accession>A0ABW8T323</accession>
<name>A0ABW8T323_9CLOT</name>
<comment type="caution">
    <text evidence="6">The sequence shown here is derived from an EMBL/GenBank/DDBJ whole genome shotgun (WGS) entry which is preliminary data.</text>
</comment>
<evidence type="ECO:0000256" key="4">
    <source>
        <dbReference type="ARBA" id="ARBA00023136"/>
    </source>
</evidence>
<keyword evidence="2 5" id="KW-0812">Transmembrane</keyword>
<gene>
    <name evidence="6" type="ORF">ACJDUG_07555</name>
</gene>
<evidence type="ECO:0000256" key="2">
    <source>
        <dbReference type="ARBA" id="ARBA00022692"/>
    </source>
</evidence>
<evidence type="ECO:0000313" key="6">
    <source>
        <dbReference type="EMBL" id="MFL0246822.1"/>
    </source>
</evidence>
<dbReference type="PANTHER" id="PTHR47704">
    <property type="entry name" value="POTASSIUM TRANSPORTER KIMA"/>
    <property type="match status" value="1"/>
</dbReference>
<dbReference type="Proteomes" id="UP001623591">
    <property type="component" value="Unassembled WGS sequence"/>
</dbReference>
<feature type="transmembrane region" description="Helical" evidence="5">
    <location>
        <begin position="301"/>
        <end position="329"/>
    </location>
</feature>
<feature type="transmembrane region" description="Helical" evidence="5">
    <location>
        <begin position="141"/>
        <end position="161"/>
    </location>
</feature>
<evidence type="ECO:0000313" key="7">
    <source>
        <dbReference type="Proteomes" id="UP001623591"/>
    </source>
</evidence>
<dbReference type="Gene3D" id="1.20.1740.10">
    <property type="entry name" value="Amino acid/polyamine transporter I"/>
    <property type="match status" value="1"/>
</dbReference>
<feature type="transmembrane region" description="Helical" evidence="5">
    <location>
        <begin position="63"/>
        <end position="82"/>
    </location>
</feature>
<feature type="transmembrane region" description="Helical" evidence="5">
    <location>
        <begin position="103"/>
        <end position="121"/>
    </location>
</feature>
<dbReference type="InterPro" id="IPR053153">
    <property type="entry name" value="APC_K+_Transporter"/>
</dbReference>
<keyword evidence="3 5" id="KW-1133">Transmembrane helix</keyword>
<feature type="transmembrane region" description="Helical" evidence="5">
    <location>
        <begin position="411"/>
        <end position="430"/>
    </location>
</feature>
<evidence type="ECO:0000256" key="1">
    <source>
        <dbReference type="ARBA" id="ARBA00004141"/>
    </source>
</evidence>
<dbReference type="EMBL" id="JBJHZZ010000003">
    <property type="protein sequence ID" value="MFL0246822.1"/>
    <property type="molecule type" value="Genomic_DNA"/>
</dbReference>